<dbReference type="Gene3D" id="3.30.450.20">
    <property type="entry name" value="PAS domain"/>
    <property type="match status" value="2"/>
</dbReference>
<evidence type="ECO:0000256" key="6">
    <source>
        <dbReference type="ARBA" id="ARBA00022543"/>
    </source>
</evidence>
<keyword evidence="11" id="KW-0808">Transferase</keyword>
<dbReference type="SMART" id="SM00911">
    <property type="entry name" value="HWE_HK"/>
    <property type="match status" value="1"/>
</dbReference>
<comment type="subcellular location">
    <subcellularLocation>
        <location evidence="2">Cell inner membrane</location>
        <topology evidence="2">Multi-pass membrane protein</topology>
    </subcellularLocation>
</comment>
<accession>A0A4R6FY25</accession>
<comment type="caution">
    <text evidence="24">The sequence shown here is derived from an EMBL/GenBank/DDBJ whole genome shotgun (WGS) entry which is preliminary data.</text>
</comment>
<dbReference type="OrthoDB" id="9760752at2"/>
<keyword evidence="7" id="KW-0597">Phosphoprotein</keyword>
<evidence type="ECO:0000256" key="10">
    <source>
        <dbReference type="ARBA" id="ARBA00022643"/>
    </source>
</evidence>
<organism evidence="24 25">
    <name type="scientific">Stakelama pacifica</name>
    <dbReference type="NCBI Taxonomy" id="517720"/>
    <lineage>
        <taxon>Bacteria</taxon>
        <taxon>Pseudomonadati</taxon>
        <taxon>Pseudomonadota</taxon>
        <taxon>Alphaproteobacteria</taxon>
        <taxon>Sphingomonadales</taxon>
        <taxon>Sphingomonadaceae</taxon>
        <taxon>Stakelama</taxon>
    </lineage>
</organism>
<keyword evidence="17" id="KW-1133">Transmembrane helix</keyword>
<dbReference type="SMART" id="SM00091">
    <property type="entry name" value="PAS"/>
    <property type="match status" value="2"/>
</dbReference>
<dbReference type="SUPFAM" id="SSF55785">
    <property type="entry name" value="PYP-like sensor domain (PAS domain)"/>
    <property type="match status" value="2"/>
</dbReference>
<keyword evidence="12" id="KW-0812">Transmembrane</keyword>
<evidence type="ECO:0000256" key="18">
    <source>
        <dbReference type="ARBA" id="ARBA00022991"/>
    </source>
</evidence>
<evidence type="ECO:0000256" key="1">
    <source>
        <dbReference type="ARBA" id="ARBA00000085"/>
    </source>
</evidence>
<keyword evidence="20" id="KW-0472">Membrane</keyword>
<dbReference type="Gene3D" id="3.30.450.40">
    <property type="match status" value="2"/>
</dbReference>
<dbReference type="EMBL" id="SNWD01000001">
    <property type="protein sequence ID" value="TDN86852.1"/>
    <property type="molecule type" value="Genomic_DNA"/>
</dbReference>
<dbReference type="PANTHER" id="PTHR41523">
    <property type="entry name" value="TWO-COMPONENT SYSTEM SENSOR PROTEIN"/>
    <property type="match status" value="1"/>
</dbReference>
<keyword evidence="18" id="KW-0157">Chromophore</keyword>
<keyword evidence="15" id="KW-0418">Kinase</keyword>
<dbReference type="GO" id="GO:0009881">
    <property type="term" value="F:photoreceptor activity"/>
    <property type="evidence" value="ECO:0007669"/>
    <property type="project" value="UniProtKB-KW"/>
</dbReference>
<dbReference type="InterPro" id="IPR000014">
    <property type="entry name" value="PAS"/>
</dbReference>
<dbReference type="InterPro" id="IPR011102">
    <property type="entry name" value="Sig_transdc_His_kinase_HWE"/>
</dbReference>
<evidence type="ECO:0000256" key="7">
    <source>
        <dbReference type="ARBA" id="ARBA00022553"/>
    </source>
</evidence>
<evidence type="ECO:0000256" key="15">
    <source>
        <dbReference type="ARBA" id="ARBA00022777"/>
    </source>
</evidence>
<evidence type="ECO:0000313" key="24">
    <source>
        <dbReference type="EMBL" id="TDN86852.1"/>
    </source>
</evidence>
<evidence type="ECO:0000256" key="3">
    <source>
        <dbReference type="ARBA" id="ARBA00012438"/>
    </source>
</evidence>
<dbReference type="PROSITE" id="PS50112">
    <property type="entry name" value="PAS"/>
    <property type="match status" value="1"/>
</dbReference>
<feature type="domain" description="PAC" evidence="23">
    <location>
        <begin position="556"/>
        <end position="608"/>
    </location>
</feature>
<evidence type="ECO:0000256" key="4">
    <source>
        <dbReference type="ARBA" id="ARBA00022475"/>
    </source>
</evidence>
<evidence type="ECO:0000256" key="21">
    <source>
        <dbReference type="ARBA" id="ARBA00023170"/>
    </source>
</evidence>
<keyword evidence="10" id="KW-0288">FMN</keyword>
<dbReference type="Pfam" id="PF07536">
    <property type="entry name" value="HWE_HK"/>
    <property type="match status" value="1"/>
</dbReference>
<dbReference type="CDD" id="cd00130">
    <property type="entry name" value="PAS"/>
    <property type="match status" value="2"/>
</dbReference>
<keyword evidence="8" id="KW-0716">Sensory transduction</keyword>
<dbReference type="InterPro" id="IPR035965">
    <property type="entry name" value="PAS-like_dom_sf"/>
</dbReference>
<reference evidence="24 25" key="1">
    <citation type="submission" date="2019-03" db="EMBL/GenBank/DDBJ databases">
        <title>Genomic Encyclopedia of Type Strains, Phase IV (KMG-IV): sequencing the most valuable type-strain genomes for metagenomic binning, comparative biology and taxonomic classification.</title>
        <authorList>
            <person name="Goeker M."/>
        </authorList>
    </citation>
    <scope>NUCLEOTIDE SEQUENCE [LARGE SCALE GENOMIC DNA]</scope>
    <source>
        <strain evidence="24 25">DSM 25059</strain>
    </source>
</reference>
<dbReference type="GO" id="GO:0006355">
    <property type="term" value="P:regulation of DNA-templated transcription"/>
    <property type="evidence" value="ECO:0007669"/>
    <property type="project" value="InterPro"/>
</dbReference>
<dbReference type="GO" id="GO:0005886">
    <property type="term" value="C:plasma membrane"/>
    <property type="evidence" value="ECO:0007669"/>
    <property type="project" value="UniProtKB-SubCell"/>
</dbReference>
<evidence type="ECO:0000259" key="23">
    <source>
        <dbReference type="PROSITE" id="PS50113"/>
    </source>
</evidence>
<dbReference type="Pfam" id="PF13185">
    <property type="entry name" value="GAF_2"/>
    <property type="match status" value="1"/>
</dbReference>
<evidence type="ECO:0000256" key="13">
    <source>
        <dbReference type="ARBA" id="ARBA00022737"/>
    </source>
</evidence>
<dbReference type="Proteomes" id="UP000295493">
    <property type="component" value="Unassembled WGS sequence"/>
</dbReference>
<evidence type="ECO:0000256" key="9">
    <source>
        <dbReference type="ARBA" id="ARBA00022630"/>
    </source>
</evidence>
<evidence type="ECO:0000256" key="19">
    <source>
        <dbReference type="ARBA" id="ARBA00023026"/>
    </source>
</evidence>
<dbReference type="Pfam" id="PF08447">
    <property type="entry name" value="PAS_3"/>
    <property type="match status" value="1"/>
</dbReference>
<dbReference type="InterPro" id="IPR029016">
    <property type="entry name" value="GAF-like_dom_sf"/>
</dbReference>
<dbReference type="SUPFAM" id="SSF55781">
    <property type="entry name" value="GAF domain-like"/>
    <property type="match status" value="2"/>
</dbReference>
<keyword evidence="16" id="KW-0067">ATP-binding</keyword>
<dbReference type="InterPro" id="IPR013655">
    <property type="entry name" value="PAS_fold_3"/>
</dbReference>
<keyword evidence="6" id="KW-0600">Photoreceptor protein</keyword>
<dbReference type="PROSITE" id="PS50113">
    <property type="entry name" value="PAC"/>
    <property type="match status" value="2"/>
</dbReference>
<dbReference type="Pfam" id="PF01590">
    <property type="entry name" value="GAF"/>
    <property type="match status" value="1"/>
</dbReference>
<keyword evidence="25" id="KW-1185">Reference proteome</keyword>
<dbReference type="InterPro" id="IPR003018">
    <property type="entry name" value="GAF"/>
</dbReference>
<dbReference type="GO" id="GO:0005524">
    <property type="term" value="F:ATP binding"/>
    <property type="evidence" value="ECO:0007669"/>
    <property type="project" value="UniProtKB-KW"/>
</dbReference>
<keyword evidence="9" id="KW-0285">Flavoprotein</keyword>
<dbReference type="InterPro" id="IPR001610">
    <property type="entry name" value="PAC"/>
</dbReference>
<dbReference type="Gene3D" id="3.30.565.10">
    <property type="entry name" value="Histidine kinase-like ATPase, C-terminal domain"/>
    <property type="match status" value="1"/>
</dbReference>
<keyword evidence="19" id="KW-0843">Virulence</keyword>
<dbReference type="PANTHER" id="PTHR41523:SF7">
    <property type="entry name" value="HISTIDINE KINASE"/>
    <property type="match status" value="1"/>
</dbReference>
<proteinExistence type="predicted"/>
<evidence type="ECO:0000256" key="17">
    <source>
        <dbReference type="ARBA" id="ARBA00022989"/>
    </source>
</evidence>
<feature type="domain" description="PAC" evidence="23">
    <location>
        <begin position="248"/>
        <end position="301"/>
    </location>
</feature>
<feature type="domain" description="PAS" evidence="22">
    <location>
        <begin position="177"/>
        <end position="235"/>
    </location>
</feature>
<evidence type="ECO:0000256" key="12">
    <source>
        <dbReference type="ARBA" id="ARBA00022692"/>
    </source>
</evidence>
<evidence type="ECO:0000256" key="8">
    <source>
        <dbReference type="ARBA" id="ARBA00022606"/>
    </source>
</evidence>
<dbReference type="Pfam" id="PF00989">
    <property type="entry name" value="PAS"/>
    <property type="match status" value="1"/>
</dbReference>
<evidence type="ECO:0000259" key="22">
    <source>
        <dbReference type="PROSITE" id="PS50112"/>
    </source>
</evidence>
<dbReference type="InterPro" id="IPR000700">
    <property type="entry name" value="PAS-assoc_C"/>
</dbReference>
<evidence type="ECO:0000256" key="2">
    <source>
        <dbReference type="ARBA" id="ARBA00004429"/>
    </source>
</evidence>
<protein>
    <recommendedName>
        <fullName evidence="3">histidine kinase</fullName>
        <ecNumber evidence="3">2.7.13.3</ecNumber>
    </recommendedName>
</protein>
<keyword evidence="13" id="KW-0677">Repeat</keyword>
<keyword evidence="4" id="KW-1003">Cell membrane</keyword>
<dbReference type="RefSeq" id="WP_133494023.1">
    <property type="nucleotide sequence ID" value="NZ_BMLU01000001.1"/>
</dbReference>
<dbReference type="SMART" id="SM00086">
    <property type="entry name" value="PAC"/>
    <property type="match status" value="1"/>
</dbReference>
<evidence type="ECO:0000256" key="5">
    <source>
        <dbReference type="ARBA" id="ARBA00022519"/>
    </source>
</evidence>
<dbReference type="InterPro" id="IPR036890">
    <property type="entry name" value="HATPase_C_sf"/>
</dbReference>
<comment type="catalytic activity">
    <reaction evidence="1">
        <text>ATP + protein L-histidine = ADP + protein N-phospho-L-histidine.</text>
        <dbReference type="EC" id="2.7.13.3"/>
    </reaction>
</comment>
<keyword evidence="21" id="KW-0675">Receptor</keyword>
<keyword evidence="14" id="KW-0547">Nucleotide-binding</keyword>
<gene>
    <name evidence="24" type="ORF">EV664_101430</name>
</gene>
<sequence length="811" mass="90841">MAEKRELLRRQQVLAKFGDFILDSEDLQEILTEGCRLIGEALGTDLAKILEIDRRSNRALVRAGVGWSHDVVGKAWIDLHQRSSEAYAIHSGEPLVTNDIRQDGRFDFPAFMRDEGVVALVNVPILFPGREPYGVLQVDSKTQRNFGEEEIEFLRIYAMVLGPVVDRLKKLNDLRVADEQYRLIVENARDHAIFLTDTNGTITAWPAGAQAVFGWNAHEAIGRTTEMLFTPRDRESGRPAQEIGAAGRDGKVADVRWHVAKDGTPVFIDGQMIALAGEGTGFMKIGQDVTERRKAEDALRRSEARTKADLAAMQQLQEVSTLLVGDHAPQYLYDRIVDAARALMQSDAASLQLLDRDSGTLKLQASCGLHPVSVDCWQHVDASGDSVCGQALRRQERVIVTDVAADPAGPAEREAYDKSGIRSVQTTPLRAHSGQIVGMLSTHWQRRHVPGAAELRFFDVLARLSADLIERLDAGEDLRRSEERLRSAVEVGHLGLWDWNVRTGDIHWSDEHFRMEGYGVGEVTPSYDVWSGRLHPDDREETEAKVHEAMADKKEYEHEFRSLHPDGTVRWLHARGRFFYDREGQPLRMIGAMIDVTGRREWESRQNILIAELQHRTRNLIGVVRSIAAKTLSGSRDLAEFDARFSDRLQALARIQGLLSRLKDDERVAFDMLVRNELEGMNAPMERVSLAGPAGVRLRSSTVQTLAMALHELATNAAKYGAFRHEGATLSVRWALAAANGEGEPRLDVEWRESGVPIDHDTITRNGQGRELIEQALPYQLRAETSYAFGEDGVRCTISLPISARTFEERR</sequence>
<evidence type="ECO:0000256" key="16">
    <source>
        <dbReference type="ARBA" id="ARBA00022840"/>
    </source>
</evidence>
<dbReference type="AlphaFoldDB" id="A0A4R6FY25"/>
<dbReference type="SMART" id="SM00065">
    <property type="entry name" value="GAF"/>
    <property type="match status" value="2"/>
</dbReference>
<evidence type="ECO:0000313" key="25">
    <source>
        <dbReference type="Proteomes" id="UP000295493"/>
    </source>
</evidence>
<name>A0A4R6FY25_9SPHN</name>
<keyword evidence="5" id="KW-0997">Cell inner membrane</keyword>
<evidence type="ECO:0000256" key="14">
    <source>
        <dbReference type="ARBA" id="ARBA00022741"/>
    </source>
</evidence>
<dbReference type="FunFam" id="2.10.70.100:FF:000001">
    <property type="entry name" value="Sensory transduction histidine kinase"/>
    <property type="match status" value="1"/>
</dbReference>
<dbReference type="Gene3D" id="2.10.70.100">
    <property type="match status" value="1"/>
</dbReference>
<dbReference type="NCBIfam" id="TIGR00229">
    <property type="entry name" value="sensory_box"/>
    <property type="match status" value="2"/>
</dbReference>
<dbReference type="EC" id="2.7.13.3" evidence="3"/>
<dbReference type="GO" id="GO:0004673">
    <property type="term" value="F:protein histidine kinase activity"/>
    <property type="evidence" value="ECO:0007669"/>
    <property type="project" value="UniProtKB-EC"/>
</dbReference>
<dbReference type="InterPro" id="IPR013767">
    <property type="entry name" value="PAS_fold"/>
</dbReference>
<evidence type="ECO:0000256" key="20">
    <source>
        <dbReference type="ARBA" id="ARBA00023136"/>
    </source>
</evidence>
<evidence type="ECO:0000256" key="11">
    <source>
        <dbReference type="ARBA" id="ARBA00022679"/>
    </source>
</evidence>